<protein>
    <submittedName>
        <fullName evidence="1">Uncharacterized protein</fullName>
    </submittedName>
</protein>
<proteinExistence type="predicted"/>
<organism evidence="1 2">
    <name type="scientific">Corchorus olitorius</name>
    <dbReference type="NCBI Taxonomy" id="93759"/>
    <lineage>
        <taxon>Eukaryota</taxon>
        <taxon>Viridiplantae</taxon>
        <taxon>Streptophyta</taxon>
        <taxon>Embryophyta</taxon>
        <taxon>Tracheophyta</taxon>
        <taxon>Spermatophyta</taxon>
        <taxon>Magnoliopsida</taxon>
        <taxon>eudicotyledons</taxon>
        <taxon>Gunneridae</taxon>
        <taxon>Pentapetalae</taxon>
        <taxon>rosids</taxon>
        <taxon>malvids</taxon>
        <taxon>Malvales</taxon>
        <taxon>Malvaceae</taxon>
        <taxon>Grewioideae</taxon>
        <taxon>Apeibeae</taxon>
        <taxon>Corchorus</taxon>
    </lineage>
</organism>
<dbReference type="EMBL" id="AWUE01018060">
    <property type="protein sequence ID" value="OMO82897.1"/>
    <property type="molecule type" value="Genomic_DNA"/>
</dbReference>
<gene>
    <name evidence="1" type="ORF">COLO4_22778</name>
</gene>
<sequence length="47" mass="5228">MGSFRLSQALKIKGPTSLSNASLAELSLVPDEVSHILRLMMLSWRDK</sequence>
<dbReference type="Proteomes" id="UP000187203">
    <property type="component" value="Unassembled WGS sequence"/>
</dbReference>
<accession>A0A1R3IJX4</accession>
<evidence type="ECO:0000313" key="2">
    <source>
        <dbReference type="Proteomes" id="UP000187203"/>
    </source>
</evidence>
<evidence type="ECO:0000313" key="1">
    <source>
        <dbReference type="EMBL" id="OMO82897.1"/>
    </source>
</evidence>
<keyword evidence="2" id="KW-1185">Reference proteome</keyword>
<name>A0A1R3IJX4_9ROSI</name>
<reference evidence="2" key="1">
    <citation type="submission" date="2013-09" db="EMBL/GenBank/DDBJ databases">
        <title>Corchorus olitorius genome sequencing.</title>
        <authorList>
            <person name="Alam M."/>
            <person name="Haque M.S."/>
            <person name="Islam M.S."/>
            <person name="Emdad E.M."/>
            <person name="Islam M.M."/>
            <person name="Ahmed B."/>
            <person name="Halim A."/>
            <person name="Hossen Q.M.M."/>
            <person name="Hossain M.Z."/>
            <person name="Ahmed R."/>
            <person name="Khan M.M."/>
            <person name="Islam R."/>
            <person name="Rashid M.M."/>
            <person name="Khan S.A."/>
            <person name="Rahman M.S."/>
            <person name="Alam M."/>
            <person name="Yahiya A.S."/>
            <person name="Khan M.S."/>
            <person name="Azam M.S."/>
            <person name="Haque T."/>
            <person name="Lashkar M.Z.H."/>
            <person name="Akhand A.I."/>
            <person name="Morshed G."/>
            <person name="Roy S."/>
            <person name="Uddin K.S."/>
            <person name="Rabeya T."/>
            <person name="Hossain A.S."/>
            <person name="Chowdhury A."/>
            <person name="Snigdha A.R."/>
            <person name="Mortoza M.S."/>
            <person name="Matin S.A."/>
            <person name="Hoque S.M.E."/>
            <person name="Islam M.K."/>
            <person name="Roy D.K."/>
            <person name="Haider R."/>
            <person name="Moosa M.M."/>
            <person name="Elias S.M."/>
            <person name="Hasan A.M."/>
            <person name="Jahan S."/>
            <person name="Shafiuddin M."/>
            <person name="Mahmood N."/>
            <person name="Shommy N.S."/>
        </authorList>
    </citation>
    <scope>NUCLEOTIDE SEQUENCE [LARGE SCALE GENOMIC DNA]</scope>
    <source>
        <strain evidence="2">cv. O-4</strain>
    </source>
</reference>
<dbReference type="AlphaFoldDB" id="A0A1R3IJX4"/>
<comment type="caution">
    <text evidence="1">The sequence shown here is derived from an EMBL/GenBank/DDBJ whole genome shotgun (WGS) entry which is preliminary data.</text>
</comment>